<dbReference type="Proteomes" id="UP000029994">
    <property type="component" value="Unassembled WGS sequence"/>
</dbReference>
<keyword evidence="4" id="KW-1185">Reference proteome</keyword>
<organism evidence="3 4">
    <name type="scientific">Vibrio navarrensis</name>
    <dbReference type="NCBI Taxonomy" id="29495"/>
    <lineage>
        <taxon>Bacteria</taxon>
        <taxon>Pseudomonadati</taxon>
        <taxon>Pseudomonadota</taxon>
        <taxon>Gammaproteobacteria</taxon>
        <taxon>Vibrionales</taxon>
        <taxon>Vibrionaceae</taxon>
        <taxon>Vibrio</taxon>
    </lineage>
</organism>
<evidence type="ECO:0000256" key="1">
    <source>
        <dbReference type="SAM" id="MobiDB-lite"/>
    </source>
</evidence>
<dbReference type="eggNOG" id="COG2911">
    <property type="taxonomic scope" value="Bacteria"/>
</dbReference>
<dbReference type="InterPro" id="IPR007844">
    <property type="entry name" value="AsmA"/>
</dbReference>
<protein>
    <recommendedName>
        <fullName evidence="2">AsmA domain-containing protein</fullName>
    </recommendedName>
</protein>
<evidence type="ECO:0000259" key="2">
    <source>
        <dbReference type="Pfam" id="PF05170"/>
    </source>
</evidence>
<sequence length="645" mass="72379">MKKIVITITVLLLVVAIIPLALLCSLQTRYASPVFNQLNQWLHSGVSASEVRYQFPYHFSFKNLTFDHPDVSYVEQLDLWFNPSLYRDGQWQLDSVLIDGLSLQQGLSSNPQTWLRDAVDIQQIALSHFDYADKEFSARGLKVQLKQPYWETTEQWLPYAEIQLSADQIYWQGEAFNKTLLDMDYRPQESTVFGLSFLWRGGHLSGQAEQYAQGWSLVNVTIDGLTLSEQQVQSIVAKPWTRLGNISHINSLDVMRSSIDYQGYQLVNVELSCENLTLPFAWWQQNDGLFSLSAESVQDRHNMWIEPRLSLRLNPAQIDVEEAAFLWQQGNVSFSGRITPHALALKHVNVNNVKWAAEQPGEGEWLKQLLRQAKEISVETLNIERSQFIQLIREPYWQLTGLNIEGQNLLIKQDGQLGLWQGTLSASAANASYQSVLSSHPIIEMHSDQGKWQMDRLFAPLQQGYVEGQASLDLTQISKPWQLTLNADGFPAGLLLSQLPLPLEINAISSIDLQAKGLAGDWAMFSHTLSGGVYAQLHEAYIQAQDNSITPLMLSELRLDMQRGKLSLSPINVSGPSITGNISGQADLAADAPQGISYQFMIGCQQLSGDLLSDQHQRHSECDAALSSESQPPSENQPNLATLTQ</sequence>
<feature type="compositionally biased region" description="Low complexity" evidence="1">
    <location>
        <begin position="627"/>
        <end position="639"/>
    </location>
</feature>
<reference evidence="3 4" key="1">
    <citation type="submission" date="2014-04" db="EMBL/GenBank/DDBJ databases">
        <title>Genome sequencing of Vibrio navarrensis strains.</title>
        <authorList>
            <person name="Gladney L.M."/>
            <person name="Katz L.S."/>
            <person name="Marino-Ramirez L."/>
            <person name="Jordan I.K."/>
        </authorList>
    </citation>
    <scope>NUCLEOTIDE SEQUENCE [LARGE SCALE GENOMIC DNA]</scope>
    <source>
        <strain evidence="3 4">ATCC 51183</strain>
    </source>
</reference>
<dbReference type="STRING" id="29495.EA26_01390"/>
<accession>A0A099LRX8</accession>
<comment type="caution">
    <text evidence="3">The sequence shown here is derived from an EMBL/GenBank/DDBJ whole genome shotgun (WGS) entry which is preliminary data.</text>
</comment>
<dbReference type="EMBL" id="JMCG01000001">
    <property type="protein sequence ID" value="KGK10032.1"/>
    <property type="molecule type" value="Genomic_DNA"/>
</dbReference>
<proteinExistence type="predicted"/>
<dbReference type="AlphaFoldDB" id="A0A099LRX8"/>
<feature type="region of interest" description="Disordered" evidence="1">
    <location>
        <begin position="615"/>
        <end position="645"/>
    </location>
</feature>
<gene>
    <name evidence="3" type="ORF">EA26_01390</name>
</gene>
<evidence type="ECO:0000313" key="4">
    <source>
        <dbReference type="Proteomes" id="UP000029994"/>
    </source>
</evidence>
<evidence type="ECO:0000313" key="3">
    <source>
        <dbReference type="EMBL" id="KGK10032.1"/>
    </source>
</evidence>
<feature type="domain" description="AsmA" evidence="2">
    <location>
        <begin position="3"/>
        <end position="533"/>
    </location>
</feature>
<dbReference type="GeneID" id="43681872"/>
<name>A0A099LRX8_9VIBR</name>
<dbReference type="RefSeq" id="WP_039422632.1">
    <property type="nucleotide sequence ID" value="NZ_CP061845.1"/>
</dbReference>
<dbReference type="Pfam" id="PF05170">
    <property type="entry name" value="AsmA"/>
    <property type="match status" value="1"/>
</dbReference>